<dbReference type="InterPro" id="IPR009081">
    <property type="entry name" value="PP-bd_ACP"/>
</dbReference>
<dbReference type="InterPro" id="IPR023213">
    <property type="entry name" value="CAT-like_dom_sf"/>
</dbReference>
<dbReference type="SUPFAM" id="SSF47336">
    <property type="entry name" value="ACP-like"/>
    <property type="match status" value="2"/>
</dbReference>
<comment type="pathway">
    <text evidence="2">Siderophore biosynthesis; mycobactin biosynthesis.</text>
</comment>
<dbReference type="GO" id="GO:0043904">
    <property type="term" value="F:isochorismate pyruvate lyase activity"/>
    <property type="evidence" value="ECO:0007669"/>
    <property type="project" value="UniProtKB-EC"/>
</dbReference>
<dbReference type="Gene3D" id="3.40.50.12780">
    <property type="entry name" value="N-terminal domain of ligase-like"/>
    <property type="match status" value="1"/>
</dbReference>
<dbReference type="Gene3D" id="3.60.120.10">
    <property type="entry name" value="Anthranilate synthase"/>
    <property type="match status" value="1"/>
</dbReference>
<dbReference type="Pfam" id="PF00501">
    <property type="entry name" value="AMP-binding"/>
    <property type="match status" value="1"/>
</dbReference>
<evidence type="ECO:0000313" key="9">
    <source>
        <dbReference type="EMBL" id="MCK9875558.1"/>
    </source>
</evidence>
<dbReference type="Pfam" id="PF00550">
    <property type="entry name" value="PP-binding"/>
    <property type="match status" value="2"/>
</dbReference>
<dbReference type="Pfam" id="PF00425">
    <property type="entry name" value="Chorismate_bind"/>
    <property type="match status" value="1"/>
</dbReference>
<feature type="compositionally biased region" description="Low complexity" evidence="7">
    <location>
        <begin position="541"/>
        <end position="566"/>
    </location>
</feature>
<comment type="cofactor">
    <cofactor evidence="1">
        <name>pantetheine 4'-phosphate</name>
        <dbReference type="ChEBI" id="CHEBI:47942"/>
    </cofactor>
</comment>
<keyword evidence="5" id="KW-0436">Ligase</keyword>
<dbReference type="InterPro" id="IPR057737">
    <property type="entry name" value="Condensation_MtbB-like"/>
</dbReference>
<evidence type="ECO:0000256" key="3">
    <source>
        <dbReference type="ARBA" id="ARBA00007380"/>
    </source>
</evidence>
<evidence type="ECO:0000259" key="8">
    <source>
        <dbReference type="PROSITE" id="PS50075"/>
    </source>
</evidence>
<dbReference type="CDD" id="cd19535">
    <property type="entry name" value="Cyc_NRPS"/>
    <property type="match status" value="1"/>
</dbReference>
<evidence type="ECO:0000256" key="6">
    <source>
        <dbReference type="ARBA" id="ARBA00033440"/>
    </source>
</evidence>
<dbReference type="PANTHER" id="PTHR45527:SF10">
    <property type="entry name" value="PYOCHELIN SYNTHASE PCHF"/>
    <property type="match status" value="1"/>
</dbReference>
<feature type="region of interest" description="Disordered" evidence="7">
    <location>
        <begin position="537"/>
        <end position="580"/>
    </location>
</feature>
<dbReference type="PROSITE" id="PS50075">
    <property type="entry name" value="CARRIER"/>
    <property type="match status" value="2"/>
</dbReference>
<proteinExistence type="inferred from homology"/>
<dbReference type="NCBIfam" id="TIGR01733">
    <property type="entry name" value="AA-adenyl-dom"/>
    <property type="match status" value="1"/>
</dbReference>
<dbReference type="InterPro" id="IPR036736">
    <property type="entry name" value="ACP-like_sf"/>
</dbReference>
<comment type="caution">
    <text evidence="9">The sequence shown here is derived from an EMBL/GenBank/DDBJ whole genome shotgun (WGS) entry which is preliminary data.</text>
</comment>
<dbReference type="InterPro" id="IPR000873">
    <property type="entry name" value="AMP-dep_synth/lig_dom"/>
</dbReference>
<dbReference type="EMBL" id="JALKFT010000005">
    <property type="protein sequence ID" value="MCK9875558.1"/>
    <property type="molecule type" value="Genomic_DNA"/>
</dbReference>
<dbReference type="SUPFAM" id="SSF56322">
    <property type="entry name" value="ADC synthase"/>
    <property type="match status" value="1"/>
</dbReference>
<dbReference type="InterPro" id="IPR019996">
    <property type="entry name" value="Salicylate_synthase"/>
</dbReference>
<evidence type="ECO:0000256" key="2">
    <source>
        <dbReference type="ARBA" id="ARBA00005102"/>
    </source>
</evidence>
<dbReference type="RefSeq" id="WP_248823987.1">
    <property type="nucleotide sequence ID" value="NZ_JALKFT010000005.1"/>
</dbReference>
<keyword evidence="9" id="KW-0456">Lyase</keyword>
<dbReference type="InterPro" id="IPR042099">
    <property type="entry name" value="ANL_N_sf"/>
</dbReference>
<dbReference type="Gene3D" id="3.30.559.30">
    <property type="entry name" value="Nonribosomal peptide synthetase, condensation domain"/>
    <property type="match status" value="1"/>
</dbReference>
<feature type="domain" description="Carrier" evidence="8">
    <location>
        <begin position="458"/>
        <end position="531"/>
    </location>
</feature>
<evidence type="ECO:0000313" key="10">
    <source>
        <dbReference type="Proteomes" id="UP001201873"/>
    </source>
</evidence>
<dbReference type="SUPFAM" id="SSF52777">
    <property type="entry name" value="CoA-dependent acyltransferases"/>
    <property type="match status" value="2"/>
</dbReference>
<dbReference type="InterPro" id="IPR015890">
    <property type="entry name" value="Chorismate_C"/>
</dbReference>
<dbReference type="Gene3D" id="3.30.300.30">
    <property type="match status" value="1"/>
</dbReference>
<evidence type="ECO:0000256" key="7">
    <source>
        <dbReference type="SAM" id="MobiDB-lite"/>
    </source>
</evidence>
<dbReference type="InterPro" id="IPR020845">
    <property type="entry name" value="AMP-binding_CS"/>
</dbReference>
<dbReference type="InterPro" id="IPR045851">
    <property type="entry name" value="AMP-bd_C_sf"/>
</dbReference>
<gene>
    <name evidence="9" type="ORF">MXD59_07195</name>
</gene>
<comment type="similarity">
    <text evidence="3">Belongs to the ATP-dependent AMP-binding enzyme family. MbtB subfamily.</text>
</comment>
<organism evidence="9 10">
    <name type="scientific">Frankia umida</name>
    <dbReference type="NCBI Taxonomy" id="573489"/>
    <lineage>
        <taxon>Bacteria</taxon>
        <taxon>Bacillati</taxon>
        <taxon>Actinomycetota</taxon>
        <taxon>Actinomycetes</taxon>
        <taxon>Frankiales</taxon>
        <taxon>Frankiaceae</taxon>
        <taxon>Frankia</taxon>
    </lineage>
</organism>
<dbReference type="SUPFAM" id="SSF56801">
    <property type="entry name" value="Acetyl-CoA synthetase-like"/>
    <property type="match status" value="1"/>
</dbReference>
<accession>A0ABT0JVJ7</accession>
<name>A0ABT0JVJ7_9ACTN</name>
<protein>
    <recommendedName>
        <fullName evidence="4">Phenyloxazoline synthase MbtB</fullName>
    </recommendedName>
    <alternativeName>
        <fullName evidence="6">Mycobactin synthetase protein B</fullName>
    </alternativeName>
</protein>
<dbReference type="PANTHER" id="PTHR45527">
    <property type="entry name" value="NONRIBOSOMAL PEPTIDE SYNTHETASE"/>
    <property type="match status" value="1"/>
</dbReference>
<dbReference type="Gene3D" id="3.30.559.10">
    <property type="entry name" value="Chloramphenicol acetyltransferase-like domain"/>
    <property type="match status" value="1"/>
</dbReference>
<dbReference type="InterPro" id="IPR005801">
    <property type="entry name" value="ADC_synthase"/>
</dbReference>
<reference evidence="9 10" key="1">
    <citation type="submission" date="2022-04" db="EMBL/GenBank/DDBJ databases">
        <title>Genome diversity in the genus Frankia.</title>
        <authorList>
            <person name="Carlos-Shanley C."/>
            <person name="Hahn D."/>
        </authorList>
    </citation>
    <scope>NUCLEOTIDE SEQUENCE [LARGE SCALE GENOMIC DNA]</scope>
    <source>
        <strain evidence="9 10">Ag45/Mut15</strain>
    </source>
</reference>
<evidence type="ECO:0000256" key="1">
    <source>
        <dbReference type="ARBA" id="ARBA00001957"/>
    </source>
</evidence>
<sequence length="1731" mass="181325">MTAPRAYHERALALGLDPLAAAVGLVRAAEAPFTVYEREGEWSIGTGVLSEIIVYWDEIRYRTGSTWRGEPVGDDPLRALARVLADLPFAGWRAYGVVGFELGPRLAGLPGPVSGEPLVHLVVPAREVRLTAAGALLRAVDRAELDELARQLAAVAAEGATTAGTTMAAEEDGSAFADLEHGAARYEANVAQAVADIQAGRLRKMIMSRVVPVDGPVDLIATYERGRRGNTPARSFLLDLGGLRVGGFSPETVVEVAANGRVSTQPLAGTTARDGGAADDGAADRARRAALLADPKEIYEHAVSVQAAQEELRPLCRPGSLVVDEFMSVLDRGSVQHLASRVSGQLTPGHDAWDAMAAVFPSITASGIPKADALAAIRRYESQPRGVYSGAVLSVDADGSLDAALVLRSAYQQDGRTWLRAGAGIVDASRPERELEETREKLRSVSRFLVAAPNPSPSPDREDLRRLIADLIDEEPANVGDEDNLFELGLESIALIQAVGAWRRDGLAVTFGELAENPTLDGWSKILGNRAAAARSKATRGGTAPADPDAPVASAVSAASATSAGTSDEDGAGAGAGGEGDSAVDGEFPLALMQHAYWVGRDRGQPLGGVAAHLYTEFDGRDVDPDRLAAAIRRLVTRHEALRTRITDNGAQRVASESGWRGLTIHDLRALDQASARARLDTVRDALSHQMLDIEHGEVFSTALSLLPDGATRLHLDVDMVAADAVSYRVLLADLAQLYAHPEDTTSGGAVAPAPGYTYREYREQRATARRLAAEQARQAWQDRLPSLPGAPELPLASSAVASGDDIPTRVTRRHVWLARAAREELGRSAHRRGVTPAVAVATVFAEVIGGWSAQSRFVLNVPLFDREQVHPDIDRVVGDFTSSVLLEVDLTARVPFVERARRIQSRLHADAAHAAYSGVEVLRDAGRARGERLLAPIVFTSALGLGELFDPAVRTAFGRPEWIISQGPQVLLDAQVTEVDGGLLINWDVREDAFAPGVVDAMFAAFERLVRELAWDLPVDVLLDDTTRAVRARVGAVAGPRSTRLLHEGFFAHAARTPDAPALLGSPAATTTTTTADGPVAAGEALTYGQLAARARAVAGGLVARGVRPGDLVGVSLPKGSAQVVAVLGVLAAGGTYVPIGVEQPSARIARIVATAGLTVAITTADRADGSVWPTGVTSVTLTDLVGPTVDAAGGTERLVLAASQDQTRLDEPAYVLFTSGSTGEPKGVEVSHRAAMNTIDDLVERLGIGADDRTLAVSALDFDLSVFDLFAPLGAGGAVVLVDEAARREATRWVELVAAHGVTILNCVPAVLDLLLTTATATAATAATAAAGGGPSSAVGGLRAVLLGGDRVGVDLPGRLAALAPHARFLGLGGTTETAIHSTVCEVIGGVPVPEQWSSVPYGTPLRNVRLRVVDPLGRDCPDQVTGELWIGGDGVAAGYRGDPERTADRFLTHDGSRWYRTGDLARYLPDGTVEFLGRRDHQVKIRGFRVELGEVESALAAVPGVHAAVAAITGGTSGTSGSAAPGARSTASLGAAVVLDPRFSDTPDAAGGAQDEPVEVWLRGQVGGLLPPHMVPDRIVVVPALPLSANGKIDRTAAAALLGSAADGARPVTAPSSDLERVILLVWQDLLGDTCGVTDEFFTVGGDSVLATSVVTRLRDELDTSEVSVRMLFGTPTVAGLAAAMRTAERTPGRLDRVASIAWEIASLSDDEIELRLGDEADPVGDAA</sequence>
<dbReference type="Proteomes" id="UP001201873">
    <property type="component" value="Unassembled WGS sequence"/>
</dbReference>
<dbReference type="InterPro" id="IPR010071">
    <property type="entry name" value="AA_adenyl_dom"/>
</dbReference>
<dbReference type="Gene3D" id="1.10.1200.10">
    <property type="entry name" value="ACP-like"/>
    <property type="match status" value="2"/>
</dbReference>
<keyword evidence="10" id="KW-1185">Reference proteome</keyword>
<dbReference type="PROSITE" id="PS00455">
    <property type="entry name" value="AMP_BINDING"/>
    <property type="match status" value="1"/>
</dbReference>
<evidence type="ECO:0000256" key="5">
    <source>
        <dbReference type="ARBA" id="ARBA00022598"/>
    </source>
</evidence>
<dbReference type="InterPro" id="IPR001242">
    <property type="entry name" value="Condensation_dom"/>
</dbReference>
<feature type="domain" description="Carrier" evidence="8">
    <location>
        <begin position="1617"/>
        <end position="1692"/>
    </location>
</feature>
<evidence type="ECO:0000256" key="4">
    <source>
        <dbReference type="ARBA" id="ARBA00016743"/>
    </source>
</evidence>
<dbReference type="NCBIfam" id="TIGR03494">
    <property type="entry name" value="salicyl_syn"/>
    <property type="match status" value="1"/>
</dbReference>
<dbReference type="Pfam" id="PF00668">
    <property type="entry name" value="Condensation"/>
    <property type="match status" value="1"/>
</dbReference>